<protein>
    <submittedName>
        <fullName evidence="2">LydA holin phage, holin superfamily III</fullName>
    </submittedName>
</protein>
<dbReference type="RefSeq" id="WP_234986160.1">
    <property type="nucleotide sequence ID" value="NZ_FXBB01000013.1"/>
</dbReference>
<evidence type="ECO:0000313" key="2">
    <source>
        <dbReference type="EMBL" id="SMG29144.1"/>
    </source>
</evidence>
<feature type="transmembrane region" description="Helical" evidence="1">
    <location>
        <begin position="44"/>
        <end position="62"/>
    </location>
</feature>
<dbReference type="Proteomes" id="UP000193355">
    <property type="component" value="Unassembled WGS sequence"/>
</dbReference>
<dbReference type="EMBL" id="FXBB01000013">
    <property type="protein sequence ID" value="SMG29144.1"/>
    <property type="molecule type" value="Genomic_DNA"/>
</dbReference>
<dbReference type="InterPro" id="IPR032126">
    <property type="entry name" value="LydA_holin"/>
</dbReference>
<sequence length="103" mass="11518">MDDFFDSLHQYLAVLLPPTLMAMAGSLVRFIRLHRSEPFSWGEFLSGMIVAGFVGLVMACFCRGLRLSPWTSSAIIAMAGYSAGQILDYGQELLLKWLERKAK</sequence>
<keyword evidence="1" id="KW-0812">Transmembrane</keyword>
<dbReference type="AlphaFoldDB" id="A0A1X7JLQ1"/>
<proteinExistence type="predicted"/>
<reference evidence="3" key="1">
    <citation type="submission" date="2017-04" db="EMBL/GenBank/DDBJ databases">
        <authorList>
            <person name="Varghese N."/>
            <person name="Submissions S."/>
        </authorList>
    </citation>
    <scope>NUCLEOTIDE SEQUENCE [LARGE SCALE GENOMIC DNA]</scope>
    <source>
        <strain evidence="3">USBA 82</strain>
    </source>
</reference>
<evidence type="ECO:0000313" key="3">
    <source>
        <dbReference type="Proteomes" id="UP000193355"/>
    </source>
</evidence>
<dbReference type="STRING" id="561720.SAMN06275492_11369"/>
<organism evidence="2 3">
    <name type="scientific">Dethiosulfovibrio salsuginis</name>
    <dbReference type="NCBI Taxonomy" id="561720"/>
    <lineage>
        <taxon>Bacteria</taxon>
        <taxon>Thermotogati</taxon>
        <taxon>Synergistota</taxon>
        <taxon>Synergistia</taxon>
        <taxon>Synergistales</taxon>
        <taxon>Dethiosulfovibrionaceae</taxon>
        <taxon>Dethiosulfovibrio</taxon>
    </lineage>
</organism>
<accession>A0A1X7JLQ1</accession>
<keyword evidence="3" id="KW-1185">Reference proteome</keyword>
<gene>
    <name evidence="2" type="ORF">SAMN06275492_11369</name>
</gene>
<name>A0A1X7JLQ1_9BACT</name>
<evidence type="ECO:0000256" key="1">
    <source>
        <dbReference type="SAM" id="Phobius"/>
    </source>
</evidence>
<feature type="transmembrane region" description="Helical" evidence="1">
    <location>
        <begin position="12"/>
        <end position="32"/>
    </location>
</feature>
<dbReference type="Pfam" id="PF16083">
    <property type="entry name" value="Phage_holin_3_3"/>
    <property type="match status" value="1"/>
</dbReference>
<keyword evidence="1" id="KW-1133">Transmembrane helix</keyword>
<keyword evidence="1" id="KW-0472">Membrane</keyword>